<evidence type="ECO:0000256" key="1">
    <source>
        <dbReference type="ARBA" id="ARBA00023157"/>
    </source>
</evidence>
<dbReference type="CDD" id="cd00190">
    <property type="entry name" value="Tryp_SPc"/>
    <property type="match status" value="1"/>
</dbReference>
<dbReference type="PANTHER" id="PTHR24260">
    <property type="match status" value="1"/>
</dbReference>
<dbReference type="PRINTS" id="PR00722">
    <property type="entry name" value="CHYMOTRYPSIN"/>
</dbReference>
<dbReference type="PROSITE" id="PS00134">
    <property type="entry name" value="TRYPSIN_HIS"/>
    <property type="match status" value="1"/>
</dbReference>
<evidence type="ECO:0000256" key="2">
    <source>
        <dbReference type="ARBA" id="ARBA00057221"/>
    </source>
</evidence>
<dbReference type="SMART" id="SM00020">
    <property type="entry name" value="Tryp_SPc"/>
    <property type="match status" value="1"/>
</dbReference>
<dbReference type="VEuPathDB" id="VectorBase:GBRI030928"/>
<feature type="domain" description="Peptidase S1" evidence="6">
    <location>
        <begin position="68"/>
        <end position="303"/>
    </location>
</feature>
<dbReference type="InterPro" id="IPR018114">
    <property type="entry name" value="TRYPSIN_HIS"/>
</dbReference>
<evidence type="ECO:0000256" key="5">
    <source>
        <dbReference type="RuleBase" id="RU363034"/>
    </source>
</evidence>
<evidence type="ECO:0000256" key="3">
    <source>
        <dbReference type="ARBA" id="ARBA00067663"/>
    </source>
</evidence>
<keyword evidence="5" id="KW-0720">Serine protease</keyword>
<dbReference type="STRING" id="37001.A0A1A9WT18"/>
<organism evidence="7 8">
    <name type="scientific">Glossina brevipalpis</name>
    <dbReference type="NCBI Taxonomy" id="37001"/>
    <lineage>
        <taxon>Eukaryota</taxon>
        <taxon>Metazoa</taxon>
        <taxon>Ecdysozoa</taxon>
        <taxon>Arthropoda</taxon>
        <taxon>Hexapoda</taxon>
        <taxon>Insecta</taxon>
        <taxon>Pterygota</taxon>
        <taxon>Neoptera</taxon>
        <taxon>Endopterygota</taxon>
        <taxon>Diptera</taxon>
        <taxon>Brachycera</taxon>
        <taxon>Muscomorpha</taxon>
        <taxon>Hippoboscoidea</taxon>
        <taxon>Glossinidae</taxon>
        <taxon>Glossina</taxon>
    </lineage>
</organism>
<dbReference type="EnsemblMetazoa" id="GBRI030928-RA">
    <property type="protein sequence ID" value="GBRI030928-PA"/>
    <property type="gene ID" value="GBRI030928"/>
</dbReference>
<dbReference type="PROSITE" id="PS00135">
    <property type="entry name" value="TRYPSIN_SER"/>
    <property type="match status" value="1"/>
</dbReference>
<evidence type="ECO:0000313" key="8">
    <source>
        <dbReference type="Proteomes" id="UP000091820"/>
    </source>
</evidence>
<accession>A0A1A9WT18</accession>
<name>A0A1A9WT18_9MUSC</name>
<protein>
    <recommendedName>
        <fullName evidence="3">Lectizyme</fullName>
    </recommendedName>
    <alternativeName>
        <fullName evidence="4">Proteolytic lectin</fullName>
    </alternativeName>
</protein>
<dbReference type="GO" id="GO:0004252">
    <property type="term" value="F:serine-type endopeptidase activity"/>
    <property type="evidence" value="ECO:0007669"/>
    <property type="project" value="InterPro"/>
</dbReference>
<keyword evidence="1" id="KW-1015">Disulfide bond</keyword>
<dbReference type="Pfam" id="PF00089">
    <property type="entry name" value="Trypsin"/>
    <property type="match status" value="1"/>
</dbReference>
<dbReference type="InterPro" id="IPR033116">
    <property type="entry name" value="TRYPSIN_SER"/>
</dbReference>
<dbReference type="AlphaFoldDB" id="A0A1A9WT18"/>
<dbReference type="InterPro" id="IPR009003">
    <property type="entry name" value="Peptidase_S1_PA"/>
</dbReference>
<dbReference type="GO" id="GO:0006508">
    <property type="term" value="P:proteolysis"/>
    <property type="evidence" value="ECO:0007669"/>
    <property type="project" value="UniProtKB-KW"/>
</dbReference>
<evidence type="ECO:0000256" key="4">
    <source>
        <dbReference type="ARBA" id="ARBA00077177"/>
    </source>
</evidence>
<dbReference type="PANTHER" id="PTHR24260:SF145">
    <property type="entry name" value="FI17609P1-RELATED"/>
    <property type="match status" value="1"/>
</dbReference>
<keyword evidence="5" id="KW-0378">Hydrolase</keyword>
<dbReference type="InterPro" id="IPR001314">
    <property type="entry name" value="Peptidase_S1A"/>
</dbReference>
<dbReference type="SUPFAM" id="SSF50494">
    <property type="entry name" value="Trypsin-like serine proteases"/>
    <property type="match status" value="1"/>
</dbReference>
<dbReference type="InterPro" id="IPR051333">
    <property type="entry name" value="CLIP_Serine_Protease"/>
</dbReference>
<dbReference type="InterPro" id="IPR043504">
    <property type="entry name" value="Peptidase_S1_PA_chymotrypsin"/>
</dbReference>
<evidence type="ECO:0000313" key="7">
    <source>
        <dbReference type="EnsemblMetazoa" id="GBRI030928-PA"/>
    </source>
</evidence>
<comment type="function">
    <text evidence="2">Protein with lectin and protease activity involved in the establishment of trypanosome infections in tsetse flies. Binds D-glucosamine and agglutinates bloodstream-form trypanosomes and rabbit red blood cells. Capable of inducing transformation of bloodstream-form trypanosomes into procyclic (midgut) forms in vitro.</text>
</comment>
<evidence type="ECO:0000259" key="6">
    <source>
        <dbReference type="PROSITE" id="PS50240"/>
    </source>
</evidence>
<dbReference type="InterPro" id="IPR001254">
    <property type="entry name" value="Trypsin_dom"/>
</dbReference>
<keyword evidence="5" id="KW-0645">Protease</keyword>
<dbReference type="PROSITE" id="PS50240">
    <property type="entry name" value="TRYPSIN_DOM"/>
    <property type="match status" value="1"/>
</dbReference>
<sequence length="312" mass="34433">MSSFRMKTDVFSLILIATILFVVVPSSHLVESEKLQHKGIVLDSSITNPYLLWQKTLVNETRKLQSRIVSGTPAFSGQLPWQVILKKDEYDDLLCGGSIINKCWVLTAGHCTHTLSSVYLIFGSILIDDVDAVHMIATEFHEHPNYDPDTLHNDVSLIRLPKILNFSSTIKPIPLVPSSFIGSSFIGRIGVVAGFGMTDDEYLDYSQILLWAQVEIIDNSECMRVYGDNVVIDSVMCAKGRNNTNQGICSGDSGGPLLALDSNNEIMQIGINSFIAEDMCTEGLPSGFVRLTSFLTFIANTTGINNTKQKYD</sequence>
<keyword evidence="8" id="KW-1185">Reference proteome</keyword>
<reference evidence="8" key="1">
    <citation type="submission" date="2014-03" db="EMBL/GenBank/DDBJ databases">
        <authorList>
            <person name="Aksoy S."/>
            <person name="Warren W."/>
            <person name="Wilson R.K."/>
        </authorList>
    </citation>
    <scope>NUCLEOTIDE SEQUENCE [LARGE SCALE GENOMIC DNA]</scope>
    <source>
        <strain evidence="8">IAEA</strain>
    </source>
</reference>
<dbReference type="Gene3D" id="2.40.10.10">
    <property type="entry name" value="Trypsin-like serine proteases"/>
    <property type="match status" value="1"/>
</dbReference>
<proteinExistence type="predicted"/>
<dbReference type="Proteomes" id="UP000091820">
    <property type="component" value="Unassembled WGS sequence"/>
</dbReference>
<dbReference type="FunFam" id="2.40.10.10:FF:000068">
    <property type="entry name" value="transmembrane protease serine 2"/>
    <property type="match status" value="1"/>
</dbReference>
<reference evidence="7" key="2">
    <citation type="submission" date="2020-05" db="UniProtKB">
        <authorList>
            <consortium name="EnsemblMetazoa"/>
        </authorList>
    </citation>
    <scope>IDENTIFICATION</scope>
    <source>
        <strain evidence="7">IAEA</strain>
    </source>
</reference>